<organism evidence="7 8">
    <name type="scientific">Rhizorhabdus dicambivorans</name>
    <dbReference type="NCBI Taxonomy" id="1850238"/>
    <lineage>
        <taxon>Bacteria</taxon>
        <taxon>Pseudomonadati</taxon>
        <taxon>Pseudomonadota</taxon>
        <taxon>Alphaproteobacteria</taxon>
        <taxon>Sphingomonadales</taxon>
        <taxon>Sphingomonadaceae</taxon>
        <taxon>Rhizorhabdus</taxon>
    </lineage>
</organism>
<dbReference type="InterPro" id="IPR003819">
    <property type="entry name" value="TauD/TfdA-like"/>
</dbReference>
<evidence type="ECO:0000256" key="1">
    <source>
        <dbReference type="ARBA" id="ARBA00005896"/>
    </source>
</evidence>
<dbReference type="SUPFAM" id="SSF51197">
    <property type="entry name" value="Clavaminate synthase-like"/>
    <property type="match status" value="1"/>
</dbReference>
<protein>
    <submittedName>
        <fullName evidence="7">TauD/TfdA family dioxygenase</fullName>
    </submittedName>
</protein>
<dbReference type="InterPro" id="IPR042098">
    <property type="entry name" value="TauD-like_sf"/>
</dbReference>
<keyword evidence="3 7" id="KW-0223">Dioxygenase</keyword>
<dbReference type="AlphaFoldDB" id="A0A2A4G0C9"/>
<evidence type="ECO:0000256" key="4">
    <source>
        <dbReference type="ARBA" id="ARBA00023002"/>
    </source>
</evidence>
<proteinExistence type="inferred from homology"/>
<dbReference type="Pfam" id="PF02668">
    <property type="entry name" value="TauD"/>
    <property type="match status" value="1"/>
</dbReference>
<name>A0A2A4G0C9_9SPHN</name>
<dbReference type="Proteomes" id="UP000218934">
    <property type="component" value="Unassembled WGS sequence"/>
</dbReference>
<evidence type="ECO:0000313" key="8">
    <source>
        <dbReference type="Proteomes" id="UP000218934"/>
    </source>
</evidence>
<evidence type="ECO:0000259" key="6">
    <source>
        <dbReference type="Pfam" id="PF02668"/>
    </source>
</evidence>
<dbReference type="InterPro" id="IPR051178">
    <property type="entry name" value="TfdA_dioxygenase"/>
</dbReference>
<accession>A0A2A4G0C9</accession>
<evidence type="ECO:0000256" key="3">
    <source>
        <dbReference type="ARBA" id="ARBA00022964"/>
    </source>
</evidence>
<keyword evidence="8" id="KW-1185">Reference proteome</keyword>
<comment type="caution">
    <text evidence="7">The sequence shown here is derived from an EMBL/GenBank/DDBJ whole genome shotgun (WGS) entry which is preliminary data.</text>
</comment>
<keyword evidence="4" id="KW-0560">Oxidoreductase</keyword>
<dbReference type="EMBL" id="NWUF01000005">
    <property type="protein sequence ID" value="PCE43157.1"/>
    <property type="molecule type" value="Genomic_DNA"/>
</dbReference>
<dbReference type="OrthoDB" id="7209371at2"/>
<reference evidence="7 8" key="1">
    <citation type="submission" date="2017-09" db="EMBL/GenBank/DDBJ databases">
        <title>The Catabolism of 3,6-Dichlorosalicylic acid is Initiated by the Cytochrome P450 Monooxygenase DsmABC in Rhizorhabdus dicambivorans Ndbn-20.</title>
        <authorList>
            <person name="Na L."/>
        </authorList>
    </citation>
    <scope>NUCLEOTIDE SEQUENCE [LARGE SCALE GENOMIC DNA]</scope>
    <source>
        <strain evidence="7 8">Ndbn-20m</strain>
    </source>
</reference>
<dbReference type="Gene3D" id="3.60.130.10">
    <property type="entry name" value="Clavaminate synthase-like"/>
    <property type="match status" value="1"/>
</dbReference>
<dbReference type="PANTHER" id="PTHR43779:SF3">
    <property type="entry name" value="(3R)-3-[(CARBOXYMETHYL)AMINO]FATTY ACID OXYGENASE_DECARBOXYLASE"/>
    <property type="match status" value="1"/>
</dbReference>
<evidence type="ECO:0000313" key="7">
    <source>
        <dbReference type="EMBL" id="PCE43157.1"/>
    </source>
</evidence>
<dbReference type="RefSeq" id="WP_066969527.1">
    <property type="nucleotide sequence ID" value="NZ_CP023449.1"/>
</dbReference>
<gene>
    <name evidence="7" type="ORF">COO09_06445</name>
</gene>
<evidence type="ECO:0000256" key="5">
    <source>
        <dbReference type="ARBA" id="ARBA00023004"/>
    </source>
</evidence>
<dbReference type="GO" id="GO:0046872">
    <property type="term" value="F:metal ion binding"/>
    <property type="evidence" value="ECO:0007669"/>
    <property type="project" value="UniProtKB-KW"/>
</dbReference>
<comment type="similarity">
    <text evidence="1">Belongs to the TfdA dioxygenase family.</text>
</comment>
<sequence>MPQPFRVAPLRDDLPFGAEIAGLDPATLSDPAVRQALRDIWTDKGVLVFRGLEGEQVHLDLSRVFGTLVQHPTREARAEHPELMTVRYKPESGWLIAVDGEMRGTWLPWHSDLIYVDRINRGGILRPIVLPSQLGQTGFIDKIGAWRTLPDRLKQRIEGLSVIYKYDLDAAHQRFGRTADVHMARVSPDVASIQARLDDFPRVIHPMVYQQRETGRKVLNVSPWFAVGIQGMENAEGDALLAEVADHIVHSEEVYLHDWAMGDMVLWDNWRVLHSATGCPPDEERWMLRTTIEGDYGLGRTEADAAIDRSDYITV</sequence>
<keyword evidence="5" id="KW-0408">Iron</keyword>
<dbReference type="GO" id="GO:0016706">
    <property type="term" value="F:2-oxoglutarate-dependent dioxygenase activity"/>
    <property type="evidence" value="ECO:0007669"/>
    <property type="project" value="UniProtKB-ARBA"/>
</dbReference>
<dbReference type="PANTHER" id="PTHR43779">
    <property type="entry name" value="DIOXYGENASE RV0097-RELATED"/>
    <property type="match status" value="1"/>
</dbReference>
<evidence type="ECO:0000256" key="2">
    <source>
        <dbReference type="ARBA" id="ARBA00022723"/>
    </source>
</evidence>
<dbReference type="KEGG" id="rdi:CMV14_16660"/>
<feature type="domain" description="TauD/TfdA-like" evidence="6">
    <location>
        <begin position="8"/>
        <end position="291"/>
    </location>
</feature>
<keyword evidence="2" id="KW-0479">Metal-binding</keyword>